<keyword evidence="3" id="KW-1185">Reference proteome</keyword>
<protein>
    <recommendedName>
        <fullName evidence="4">Phage tail protein</fullName>
    </recommendedName>
</protein>
<feature type="transmembrane region" description="Helical" evidence="1">
    <location>
        <begin position="548"/>
        <end position="567"/>
    </location>
</feature>
<reference evidence="2 3" key="1">
    <citation type="submission" date="2019-05" db="EMBL/GenBank/DDBJ databases">
        <title>Streptomyces marianii sp. nov., a novel marine actinomycete from southern coast of India.</title>
        <authorList>
            <person name="Iniyan A.M."/>
            <person name="Wink J."/>
            <person name="Ramprasad E."/>
            <person name="Ramana C.V."/>
            <person name="Bunk B."/>
            <person name="Sproer C."/>
            <person name="Joseph F.-J.R.S."/>
            <person name="Vincent S.G.P."/>
        </authorList>
    </citation>
    <scope>NUCLEOTIDE SEQUENCE [LARGE SCALE GENOMIC DNA]</scope>
    <source>
        <strain evidence="2 3">ICN19</strain>
    </source>
</reference>
<dbReference type="Proteomes" id="UP000305921">
    <property type="component" value="Unassembled WGS sequence"/>
</dbReference>
<sequence length="755" mass="77433">MALNIGDLYATIRADDRGFRSGLNEAQLRLAGFTRMADGRLRDMHGRFVSQSDAMARTIGARFAAAARTAGQALLTAGQAAAKFGAALGVGVPAATAMLTALGGLAAGAVAAGVAFGAFKAAAQPQLESVTEATEAAEAAEEAHEKVLLKKQLAAKLAAKGGDKYKQALRDVESAQRAATEADAAAKTAMEGLPPATQQTAKAFAGLKSDYESWSDSLASTTMPVFTKGIGVLRDLLPQLTPFVKAAASAFSDLLDRIAVGVKSARFKEWAADMSAAAGPALRNFLTAIGNFARGFGSLMQAFLPQSAAVTGGLVSMSAAFADWAGSLKGSEGFAEFVALAREGGSTLGLLGSAAVDLLVALAPLIGTTAVIAKALAQVINNTPTPVLTALATVIASVAIGMKLYAAGAAVVAVANRVIASSAWTAVAGWMRMMAVGLMTYVRIGAAAVASAATTAAAWVGSALVSIGTWVAAVVRAAVMAVGQFALMAARAVVWAATMAAQWLIAMGPIGWIIAAVIGLTALIVANWDKIKEWTGKAWDWVWSKIRGVGQMIVNFIANIPLVRFFIQHWDRIKSGVVSRTMGLLSYIRSLPGKIISGLGNLGSLLVDKGKDVIRGLWNGIKSMGGWLKSALIGFAKSMIPGPIASALGISSPSKLMAREVGRWIPPGIAMGAEKNAGVLDRTMANLVTPPRVGAMAGGASLGAGMTGGGRAARQQVIVIRGDGSARADFILGELAHAVNKRGGDVQLAVTGRRG</sequence>
<evidence type="ECO:0000313" key="2">
    <source>
        <dbReference type="EMBL" id="TLQ43488.1"/>
    </source>
</evidence>
<dbReference type="OrthoDB" id="3404808at2"/>
<feature type="transmembrane region" description="Helical" evidence="1">
    <location>
        <begin position="441"/>
        <end position="461"/>
    </location>
</feature>
<keyword evidence="1" id="KW-0472">Membrane</keyword>
<keyword evidence="1" id="KW-1133">Transmembrane helix</keyword>
<feature type="transmembrane region" description="Helical" evidence="1">
    <location>
        <begin position="348"/>
        <end position="373"/>
    </location>
</feature>
<evidence type="ECO:0000313" key="3">
    <source>
        <dbReference type="Proteomes" id="UP000305921"/>
    </source>
</evidence>
<feature type="transmembrane region" description="Helical" evidence="1">
    <location>
        <begin position="502"/>
        <end position="528"/>
    </location>
</feature>
<name>A0A5R9E0P4_9ACTN</name>
<organism evidence="2 3">
    <name type="scientific">Streptomyces marianii</name>
    <dbReference type="NCBI Taxonomy" id="1817406"/>
    <lineage>
        <taxon>Bacteria</taxon>
        <taxon>Bacillati</taxon>
        <taxon>Actinomycetota</taxon>
        <taxon>Actinomycetes</taxon>
        <taxon>Kitasatosporales</taxon>
        <taxon>Streptomycetaceae</taxon>
        <taxon>Streptomyces</taxon>
    </lineage>
</organism>
<feature type="transmembrane region" description="Helical" evidence="1">
    <location>
        <begin position="467"/>
        <end position="490"/>
    </location>
</feature>
<dbReference type="EMBL" id="VAWE01000001">
    <property type="protein sequence ID" value="TLQ43488.1"/>
    <property type="molecule type" value="Genomic_DNA"/>
</dbReference>
<keyword evidence="1" id="KW-0812">Transmembrane</keyword>
<dbReference type="RefSeq" id="WP_138052907.1">
    <property type="nucleotide sequence ID" value="NZ_VAWE01000001.1"/>
</dbReference>
<comment type="caution">
    <text evidence="2">The sequence shown here is derived from an EMBL/GenBank/DDBJ whole genome shotgun (WGS) entry which is preliminary data.</text>
</comment>
<evidence type="ECO:0000256" key="1">
    <source>
        <dbReference type="SAM" id="Phobius"/>
    </source>
</evidence>
<evidence type="ECO:0008006" key="4">
    <source>
        <dbReference type="Google" id="ProtNLM"/>
    </source>
</evidence>
<gene>
    <name evidence="2" type="ORF">FEF34_10330</name>
</gene>
<feature type="transmembrane region" description="Helical" evidence="1">
    <location>
        <begin position="385"/>
        <end position="402"/>
    </location>
</feature>
<proteinExistence type="predicted"/>
<accession>A0A5R9E0P4</accession>
<dbReference type="AlphaFoldDB" id="A0A5R9E0P4"/>